<dbReference type="Proteomes" id="UP000254927">
    <property type="component" value="Unassembled WGS sequence"/>
</dbReference>
<protein>
    <submittedName>
        <fullName evidence="8">Putative muramoyltetrapeptide carboxypeptidase (LD-carboxypeptidase A)</fullName>
        <ecNumber evidence="8">3.4.17.13</ecNumber>
    </submittedName>
</protein>
<keyword evidence="2 8" id="KW-0121">Carboxypeptidase</keyword>
<dbReference type="CDD" id="cd07025">
    <property type="entry name" value="Peptidase_S66"/>
    <property type="match status" value="1"/>
</dbReference>
<dbReference type="InterPro" id="IPR040449">
    <property type="entry name" value="Peptidase_S66_N"/>
</dbReference>
<keyword evidence="4 8" id="KW-0378">Hydrolase</keyword>
<keyword evidence="3" id="KW-0645">Protease</keyword>
<evidence type="ECO:0000313" key="8">
    <source>
        <dbReference type="EMBL" id="STZ67196.1"/>
    </source>
</evidence>
<dbReference type="InterPro" id="IPR027478">
    <property type="entry name" value="LdcA_N"/>
</dbReference>
<feature type="domain" description="LD-carboxypeptidase C-terminal" evidence="7">
    <location>
        <begin position="223"/>
        <end position="340"/>
    </location>
</feature>
<dbReference type="GO" id="GO:0106415">
    <property type="term" value="F:muramoyltetrapeptide carboxypeptidase activity"/>
    <property type="evidence" value="ECO:0007669"/>
    <property type="project" value="UniProtKB-EC"/>
</dbReference>
<feature type="domain" description="LD-carboxypeptidase N-terminal" evidence="6">
    <location>
        <begin position="57"/>
        <end position="179"/>
    </location>
</feature>
<reference evidence="8 9" key="1">
    <citation type="submission" date="2018-06" db="EMBL/GenBank/DDBJ databases">
        <authorList>
            <consortium name="Pathogen Informatics"/>
            <person name="Doyle S."/>
        </authorList>
    </citation>
    <scope>NUCLEOTIDE SEQUENCE [LARGE SCALE GENOMIC DNA]</scope>
    <source>
        <strain evidence="8 9">NCTC10660</strain>
    </source>
</reference>
<accession>A0A378TWB9</accession>
<dbReference type="InterPro" id="IPR006311">
    <property type="entry name" value="TAT_signal"/>
</dbReference>
<keyword evidence="5" id="KW-0720">Serine protease</keyword>
<dbReference type="AlphaFoldDB" id="A0A378TWB9"/>
<sequence>MTWLTSRRNLFRTSAAVAGAGILQACSGTQTVPVKPTTQAAPSQPHRKQTSGNNVLRIIASSGFAPDTARAQAGISRLQAAGFTVSNEQAVFRRYQRFAGSDAERIADVQDVASGRVPTPKVLMGMRGGYGAHRLLQHIDFASLGARMREHGTLFFGFSDVCALQLALLARGNWLSFAGPMVYSEFGKPVPSVYTMDSFIQCTTSGSYSVSVPAFQSRDVNLEGILWGGNLSVLAALAGSPYMPDISGGILFLEDVGEQPYRIERMLQTLLLAGILQKQQAVILGDFRMGNIRDVYDSSYDLSAVSAAISRAARIPVLTGFPFGHISNKTTFPLGAQAKVRGNGNGGYTVTFSGYPTLDKSGLYLDSLLPQPDFIEGIVTATPEDKTDLE</sequence>
<proteinExistence type="inferred from homology"/>
<dbReference type="EMBL" id="UGQW01000002">
    <property type="protein sequence ID" value="STZ67196.1"/>
    <property type="molecule type" value="Genomic_DNA"/>
</dbReference>
<evidence type="ECO:0000256" key="5">
    <source>
        <dbReference type="ARBA" id="ARBA00022825"/>
    </source>
</evidence>
<evidence type="ECO:0000256" key="2">
    <source>
        <dbReference type="ARBA" id="ARBA00022645"/>
    </source>
</evidence>
<dbReference type="PANTHER" id="PTHR30237">
    <property type="entry name" value="MURAMOYLTETRAPEPTIDE CARBOXYPEPTIDASE"/>
    <property type="match status" value="1"/>
</dbReference>
<dbReference type="GO" id="GO:0006508">
    <property type="term" value="P:proteolysis"/>
    <property type="evidence" value="ECO:0007669"/>
    <property type="project" value="UniProtKB-KW"/>
</dbReference>
<dbReference type="EC" id="3.4.17.13" evidence="8"/>
<dbReference type="PROSITE" id="PS51257">
    <property type="entry name" value="PROKAR_LIPOPROTEIN"/>
    <property type="match status" value="1"/>
</dbReference>
<evidence type="ECO:0000259" key="7">
    <source>
        <dbReference type="Pfam" id="PF17676"/>
    </source>
</evidence>
<evidence type="ECO:0000256" key="1">
    <source>
        <dbReference type="ARBA" id="ARBA00010233"/>
    </source>
</evidence>
<dbReference type="RefSeq" id="WP_074896186.1">
    <property type="nucleotide sequence ID" value="NZ_CP031252.1"/>
</dbReference>
<evidence type="ECO:0000313" key="9">
    <source>
        <dbReference type="Proteomes" id="UP000254927"/>
    </source>
</evidence>
<dbReference type="SUPFAM" id="SSF141986">
    <property type="entry name" value="LD-carboxypeptidase A C-terminal domain-like"/>
    <property type="match status" value="1"/>
</dbReference>
<evidence type="ECO:0000259" key="6">
    <source>
        <dbReference type="Pfam" id="PF02016"/>
    </source>
</evidence>
<comment type="similarity">
    <text evidence="1">Belongs to the peptidase S66 family.</text>
</comment>
<dbReference type="Gene3D" id="3.40.50.10740">
    <property type="entry name" value="Class I glutamine amidotransferase-like"/>
    <property type="match status" value="1"/>
</dbReference>
<dbReference type="InterPro" id="IPR040921">
    <property type="entry name" value="Peptidase_S66C"/>
</dbReference>
<dbReference type="Gene3D" id="3.50.30.60">
    <property type="entry name" value="LD-carboxypeptidase A C-terminal domain-like"/>
    <property type="match status" value="1"/>
</dbReference>
<gene>
    <name evidence="8" type="primary">ldcA</name>
    <name evidence="8" type="ORF">NCTC10660_00670</name>
</gene>
<dbReference type="InterPro" id="IPR003507">
    <property type="entry name" value="S66_fam"/>
</dbReference>
<dbReference type="PROSITE" id="PS51318">
    <property type="entry name" value="TAT"/>
    <property type="match status" value="1"/>
</dbReference>
<evidence type="ECO:0000256" key="4">
    <source>
        <dbReference type="ARBA" id="ARBA00022801"/>
    </source>
</evidence>
<dbReference type="GO" id="GO:0008236">
    <property type="term" value="F:serine-type peptidase activity"/>
    <property type="evidence" value="ECO:0007669"/>
    <property type="project" value="UniProtKB-KW"/>
</dbReference>
<evidence type="ECO:0000256" key="3">
    <source>
        <dbReference type="ARBA" id="ARBA00022670"/>
    </source>
</evidence>
<dbReference type="GeneID" id="93351671"/>
<name>A0A378TWB9_NEIEL</name>
<dbReference type="Pfam" id="PF17676">
    <property type="entry name" value="Peptidase_S66C"/>
    <property type="match status" value="1"/>
</dbReference>
<dbReference type="InterPro" id="IPR027461">
    <property type="entry name" value="Carboxypeptidase_A_C_sf"/>
</dbReference>
<dbReference type="SUPFAM" id="SSF52317">
    <property type="entry name" value="Class I glutamine amidotransferase-like"/>
    <property type="match status" value="1"/>
</dbReference>
<organism evidence="8 9">
    <name type="scientific">Neisseria elongata</name>
    <dbReference type="NCBI Taxonomy" id="495"/>
    <lineage>
        <taxon>Bacteria</taxon>
        <taxon>Pseudomonadati</taxon>
        <taxon>Pseudomonadota</taxon>
        <taxon>Betaproteobacteria</taxon>
        <taxon>Neisseriales</taxon>
        <taxon>Neisseriaceae</taxon>
        <taxon>Neisseria</taxon>
    </lineage>
</organism>
<dbReference type="Pfam" id="PF02016">
    <property type="entry name" value="Peptidase_S66"/>
    <property type="match status" value="1"/>
</dbReference>
<dbReference type="PANTHER" id="PTHR30237:SF2">
    <property type="entry name" value="MUREIN TETRAPEPTIDE CARBOXYPEPTIDASE"/>
    <property type="match status" value="1"/>
</dbReference>
<dbReference type="InterPro" id="IPR029062">
    <property type="entry name" value="Class_I_gatase-like"/>
</dbReference>